<dbReference type="eggNOG" id="COG1917">
    <property type="taxonomic scope" value="Bacteria"/>
</dbReference>
<feature type="domain" description="Cupin type-2" evidence="1">
    <location>
        <begin position="49"/>
        <end position="117"/>
    </location>
</feature>
<dbReference type="InterPro" id="IPR013096">
    <property type="entry name" value="Cupin_2"/>
</dbReference>
<dbReference type="HOGENOM" id="CLU_103066_1_0_11"/>
<evidence type="ECO:0000259" key="1">
    <source>
        <dbReference type="Pfam" id="PF07883"/>
    </source>
</evidence>
<dbReference type="SUPFAM" id="SSF51182">
    <property type="entry name" value="RmlC-like cupins"/>
    <property type="match status" value="1"/>
</dbReference>
<dbReference type="Gene3D" id="2.60.120.10">
    <property type="entry name" value="Jelly Rolls"/>
    <property type="match status" value="1"/>
</dbReference>
<dbReference type="PANTHER" id="PTHR36440:SF1">
    <property type="entry name" value="PUTATIVE (AFU_ORTHOLOGUE AFUA_8G07350)-RELATED"/>
    <property type="match status" value="1"/>
</dbReference>
<dbReference type="Proteomes" id="UP000002247">
    <property type="component" value="Chromosome"/>
</dbReference>
<dbReference type="InterPro" id="IPR011051">
    <property type="entry name" value="RmlC_Cupin_sf"/>
</dbReference>
<dbReference type="InterPro" id="IPR053146">
    <property type="entry name" value="QDO-like"/>
</dbReference>
<evidence type="ECO:0000313" key="2">
    <source>
        <dbReference type="EMBL" id="ADG97933.1"/>
    </source>
</evidence>
<dbReference type="STRING" id="640132.Srot_1470"/>
<reference evidence="2 3" key="1">
    <citation type="journal article" date="2010" name="Stand. Genomic Sci.">
        <title>Complete genome sequence of Segniliparus rotundus type strain (CDC 1076).</title>
        <authorList>
            <person name="Sikorski J."/>
            <person name="Lapidus A."/>
            <person name="Copeland A."/>
            <person name="Misra M."/>
            <person name="Glavina Del Rio T."/>
            <person name="Nolan M."/>
            <person name="Lucas S."/>
            <person name="Chen F."/>
            <person name="Tice H."/>
            <person name="Cheng J.F."/>
            <person name="Jando M."/>
            <person name="Schneider S."/>
            <person name="Bruce D."/>
            <person name="Goodwin L."/>
            <person name="Pitluck S."/>
            <person name="Liolios K."/>
            <person name="Mikhailova N."/>
            <person name="Pati A."/>
            <person name="Ivanova N."/>
            <person name="Mavromatis K."/>
            <person name="Chen A."/>
            <person name="Palaniappan K."/>
            <person name="Chertkov O."/>
            <person name="Land M."/>
            <person name="Hauser L."/>
            <person name="Chang Y.J."/>
            <person name="Jeffries C.D."/>
            <person name="Brettin T."/>
            <person name="Detter J.C."/>
            <person name="Han C."/>
            <person name="Rohde M."/>
            <person name="Goker M."/>
            <person name="Bristow J."/>
            <person name="Eisen J.A."/>
            <person name="Markowitz V."/>
            <person name="Hugenholtz P."/>
            <person name="Kyrpides N.C."/>
            <person name="Klenk H.P."/>
        </authorList>
    </citation>
    <scope>NUCLEOTIDE SEQUENCE [LARGE SCALE GENOMIC DNA]</scope>
    <source>
        <strain evidence="3">ATCC BAA-972 / CDC 1076 / CIP 108378 / DSM 44985 / JCM 13578</strain>
    </source>
</reference>
<evidence type="ECO:0000313" key="3">
    <source>
        <dbReference type="Proteomes" id="UP000002247"/>
    </source>
</evidence>
<sequence length="179" mass="19435">MAQEFFSKNTPPIVRQADQEILGAIAEGSQNRLIFDAEATSGLAGALEIRLAVGAHGASPHLHKKSGELFYVVAGKVEVLCDEAVLTVAEGDTFFVPPRTIHAFGAAPDSSARLFSVLTPGTQRFEYFRLLDAVERGEADRSALAESQEQYDNYFVKSLVWEQHRAVARKSVPNATSAV</sequence>
<dbReference type="KEGG" id="srt:Srot_1470"/>
<dbReference type="AlphaFoldDB" id="D6Z7K3"/>
<dbReference type="RefSeq" id="WP_013138386.1">
    <property type="nucleotide sequence ID" value="NC_014168.1"/>
</dbReference>
<dbReference type="Pfam" id="PF07883">
    <property type="entry name" value="Cupin_2"/>
    <property type="match status" value="1"/>
</dbReference>
<name>D6Z7K3_SEGRD</name>
<proteinExistence type="predicted"/>
<dbReference type="EMBL" id="CP001958">
    <property type="protein sequence ID" value="ADG97933.1"/>
    <property type="molecule type" value="Genomic_DNA"/>
</dbReference>
<accession>D6Z7K3</accession>
<dbReference type="InterPro" id="IPR014710">
    <property type="entry name" value="RmlC-like_jellyroll"/>
</dbReference>
<protein>
    <submittedName>
        <fullName evidence="2">Cupin 2 conserved barrel domain protein</fullName>
    </submittedName>
</protein>
<gene>
    <name evidence="2" type="ordered locus">Srot_1470</name>
</gene>
<dbReference type="PANTHER" id="PTHR36440">
    <property type="entry name" value="PUTATIVE (AFU_ORTHOLOGUE AFUA_8G07350)-RELATED"/>
    <property type="match status" value="1"/>
</dbReference>
<keyword evidence="3" id="KW-1185">Reference proteome</keyword>
<organism evidence="2 3">
    <name type="scientific">Segniliparus rotundus (strain ATCC BAA-972 / CDC 1076 / CIP 108378 / DSM 44985 / JCM 13578)</name>
    <dbReference type="NCBI Taxonomy" id="640132"/>
    <lineage>
        <taxon>Bacteria</taxon>
        <taxon>Bacillati</taxon>
        <taxon>Actinomycetota</taxon>
        <taxon>Actinomycetes</taxon>
        <taxon>Mycobacteriales</taxon>
        <taxon>Segniliparaceae</taxon>
        <taxon>Segniliparus</taxon>
    </lineage>
</organism>